<evidence type="ECO:0000256" key="1">
    <source>
        <dbReference type="SAM" id="MobiDB-lite"/>
    </source>
</evidence>
<proteinExistence type="predicted"/>
<accession>A0A2T0KLC1</accession>
<organism evidence="2 3">
    <name type="scientific">Actinoplanes italicus</name>
    <dbReference type="NCBI Taxonomy" id="113567"/>
    <lineage>
        <taxon>Bacteria</taxon>
        <taxon>Bacillati</taxon>
        <taxon>Actinomycetota</taxon>
        <taxon>Actinomycetes</taxon>
        <taxon>Micromonosporales</taxon>
        <taxon>Micromonosporaceae</taxon>
        <taxon>Actinoplanes</taxon>
    </lineage>
</organism>
<dbReference type="EMBL" id="PVMZ01000002">
    <property type="protein sequence ID" value="PRX24277.1"/>
    <property type="molecule type" value="Genomic_DNA"/>
</dbReference>
<protein>
    <recommendedName>
        <fullName evidence="4">Secreted protein</fullName>
    </recommendedName>
</protein>
<sequence length="321" mass="34125">MVHAVQDMATIAGGLAGLAGAGGAVSVAILRRSRPHLPAGHALTCPDTADPLPTVLKLGLAGMTVRAAPGPHGELYLGPGGPQPGRTLRRLVLAPLFARAAAGGGRLWPDQRVPFRLVIEFGGTSRDPQALLRAFRVLDRQLQDHASLLSRCHGELLTPGAVTVTVTGVIDVRELLAARAERCAFADGSFDDLGSRFAPPSLVPMISEPWSRRFGWDGQEPITAEERHQLHALIRAAHDDGRAVRISGLPDGSRKARAAIWTELGSAGVDVIADTDLTGLARHLRRHPVTGAPRPHLPTRAVRRSAPRPNAPRTVGRHETV</sequence>
<gene>
    <name evidence="2" type="ORF">CLV67_10252</name>
</gene>
<evidence type="ECO:0000313" key="3">
    <source>
        <dbReference type="Proteomes" id="UP000239415"/>
    </source>
</evidence>
<evidence type="ECO:0008006" key="4">
    <source>
        <dbReference type="Google" id="ProtNLM"/>
    </source>
</evidence>
<dbReference type="AlphaFoldDB" id="A0A2T0KLC1"/>
<name>A0A2T0KLC1_9ACTN</name>
<feature type="region of interest" description="Disordered" evidence="1">
    <location>
        <begin position="288"/>
        <end position="321"/>
    </location>
</feature>
<keyword evidence="3" id="KW-1185">Reference proteome</keyword>
<evidence type="ECO:0000313" key="2">
    <source>
        <dbReference type="EMBL" id="PRX24277.1"/>
    </source>
</evidence>
<reference evidence="2 3" key="1">
    <citation type="submission" date="2018-03" db="EMBL/GenBank/DDBJ databases">
        <title>Genomic Encyclopedia of Archaeal and Bacterial Type Strains, Phase II (KMG-II): from individual species to whole genera.</title>
        <authorList>
            <person name="Goeker M."/>
        </authorList>
    </citation>
    <scope>NUCLEOTIDE SEQUENCE [LARGE SCALE GENOMIC DNA]</scope>
    <source>
        <strain evidence="2 3">DSM 43146</strain>
    </source>
</reference>
<comment type="caution">
    <text evidence="2">The sequence shown here is derived from an EMBL/GenBank/DDBJ whole genome shotgun (WGS) entry which is preliminary data.</text>
</comment>
<dbReference type="Proteomes" id="UP000239415">
    <property type="component" value="Unassembled WGS sequence"/>
</dbReference>